<evidence type="ECO:0000256" key="4">
    <source>
        <dbReference type="ARBA" id="ARBA00022527"/>
    </source>
</evidence>
<feature type="domain" description="Response regulatory" evidence="19">
    <location>
        <begin position="1522"/>
        <end position="1752"/>
    </location>
</feature>
<evidence type="ECO:0000313" key="21">
    <source>
        <dbReference type="Proteomes" id="UP000327013"/>
    </source>
</evidence>
<dbReference type="SMART" id="SM00220">
    <property type="entry name" value="S_TKc"/>
    <property type="match status" value="1"/>
</dbReference>
<dbReference type="InterPro" id="IPR000719">
    <property type="entry name" value="Prot_kinase_dom"/>
</dbReference>
<dbReference type="Pfam" id="PF02518">
    <property type="entry name" value="HATPase_c"/>
    <property type="match status" value="1"/>
</dbReference>
<name>A0A5N6KPQ4_9ROSI</name>
<protein>
    <recommendedName>
        <fullName evidence="3">non-specific serine/threonine protein kinase</fullName>
        <ecNumber evidence="3">2.7.11.1</ecNumber>
    </recommendedName>
</protein>
<dbReference type="Gene3D" id="3.40.50.2300">
    <property type="match status" value="1"/>
</dbReference>
<evidence type="ECO:0000256" key="10">
    <source>
        <dbReference type="ARBA" id="ARBA00022840"/>
    </source>
</evidence>
<evidence type="ECO:0000259" key="17">
    <source>
        <dbReference type="PROSITE" id="PS50011"/>
    </source>
</evidence>
<feature type="compositionally biased region" description="Pro residues" evidence="16">
    <location>
        <begin position="1466"/>
        <end position="1475"/>
    </location>
</feature>
<evidence type="ECO:0000256" key="16">
    <source>
        <dbReference type="SAM" id="MobiDB-lite"/>
    </source>
</evidence>
<dbReference type="Pfam" id="PF00069">
    <property type="entry name" value="Pkinase"/>
    <property type="match status" value="1"/>
</dbReference>
<evidence type="ECO:0000313" key="20">
    <source>
        <dbReference type="EMBL" id="KAB8337146.1"/>
    </source>
</evidence>
<dbReference type="PRINTS" id="PR00344">
    <property type="entry name" value="BCTRLSENSOR"/>
</dbReference>
<comment type="similarity">
    <text evidence="2">Belongs to the protein kinase superfamily. STE Ser/Thr protein kinase family. STE20 subfamily.</text>
</comment>
<feature type="compositionally biased region" description="Low complexity" evidence="16">
    <location>
        <begin position="477"/>
        <end position="486"/>
    </location>
</feature>
<dbReference type="SUPFAM" id="SSF47384">
    <property type="entry name" value="Homodimeric domain of signal transducing histidine kinase"/>
    <property type="match status" value="1"/>
</dbReference>
<dbReference type="InterPro" id="IPR011009">
    <property type="entry name" value="Kinase-like_dom_sf"/>
</dbReference>
<dbReference type="PROSITE" id="PS50011">
    <property type="entry name" value="PROTEIN_KINASE_DOM"/>
    <property type="match status" value="1"/>
</dbReference>
<dbReference type="GO" id="GO:0000155">
    <property type="term" value="F:phosphorelay sensor kinase activity"/>
    <property type="evidence" value="ECO:0007669"/>
    <property type="project" value="InterPro"/>
</dbReference>
<feature type="domain" description="Histidine kinase" evidence="18">
    <location>
        <begin position="1274"/>
        <end position="1386"/>
    </location>
</feature>
<dbReference type="SUPFAM" id="SSF55874">
    <property type="entry name" value="ATPase domain of HSP90 chaperone/DNA topoisomerase II/histidine kinase"/>
    <property type="match status" value="1"/>
</dbReference>
<dbReference type="SUPFAM" id="SSF56112">
    <property type="entry name" value="Protein kinase-like (PK-like)"/>
    <property type="match status" value="1"/>
</dbReference>
<comment type="catalytic activity">
    <reaction evidence="13">
        <text>L-seryl-[protein] + ATP = O-phospho-L-seryl-[protein] + ADP + H(+)</text>
        <dbReference type="Rhea" id="RHEA:17989"/>
        <dbReference type="Rhea" id="RHEA-COMP:9863"/>
        <dbReference type="Rhea" id="RHEA-COMP:11604"/>
        <dbReference type="ChEBI" id="CHEBI:15378"/>
        <dbReference type="ChEBI" id="CHEBI:29999"/>
        <dbReference type="ChEBI" id="CHEBI:30616"/>
        <dbReference type="ChEBI" id="CHEBI:83421"/>
        <dbReference type="ChEBI" id="CHEBI:456216"/>
        <dbReference type="EC" id="2.7.11.1"/>
    </reaction>
</comment>
<keyword evidence="8" id="KW-0418">Kinase</keyword>
<dbReference type="InterPro" id="IPR004358">
    <property type="entry name" value="Sig_transdc_His_kin-like_C"/>
</dbReference>
<dbReference type="Gene3D" id="3.30.565.10">
    <property type="entry name" value="Histidine kinase-like ATPase, C-terminal domain"/>
    <property type="match status" value="1"/>
</dbReference>
<dbReference type="SMART" id="SM00387">
    <property type="entry name" value="HATPase_c"/>
    <property type="match status" value="1"/>
</dbReference>
<feature type="modified residue" description="4-aspartylphosphate" evidence="14">
    <location>
        <position position="1610"/>
    </location>
</feature>
<evidence type="ECO:0000256" key="1">
    <source>
        <dbReference type="ARBA" id="ARBA00004477"/>
    </source>
</evidence>
<dbReference type="PANTHER" id="PTHR48012">
    <property type="entry name" value="STERILE20-LIKE KINASE, ISOFORM B-RELATED"/>
    <property type="match status" value="1"/>
</dbReference>
<dbReference type="InterPro" id="IPR011006">
    <property type="entry name" value="CheY-like_superfamily"/>
</dbReference>
<dbReference type="InterPro" id="IPR005467">
    <property type="entry name" value="His_kinase_dom"/>
</dbReference>
<dbReference type="EMBL" id="VIBQ01000009">
    <property type="protein sequence ID" value="KAB8337146.1"/>
    <property type="molecule type" value="Genomic_DNA"/>
</dbReference>
<dbReference type="CDD" id="cd17546">
    <property type="entry name" value="REC_hyHK_CKI1_RcsC-like"/>
    <property type="match status" value="1"/>
</dbReference>
<dbReference type="FunFam" id="1.10.287.130:FF:000100">
    <property type="entry name" value="Sensor histidine kinase/response regulator"/>
    <property type="match status" value="1"/>
</dbReference>
<evidence type="ECO:0000256" key="3">
    <source>
        <dbReference type="ARBA" id="ARBA00012513"/>
    </source>
</evidence>
<keyword evidence="7 15" id="KW-0547">Nucleotide-binding</keyword>
<dbReference type="InterPro" id="IPR001789">
    <property type="entry name" value="Sig_transdc_resp-reg_receiver"/>
</dbReference>
<dbReference type="InterPro" id="IPR036097">
    <property type="entry name" value="HisK_dim/P_sf"/>
</dbReference>
<evidence type="ECO:0000256" key="8">
    <source>
        <dbReference type="ARBA" id="ARBA00022777"/>
    </source>
</evidence>
<comment type="subcellular location">
    <subcellularLocation>
        <location evidence="1">Endoplasmic reticulum membrane</location>
        <topology evidence="1">Multi-pass membrane protein</topology>
    </subcellularLocation>
</comment>
<dbReference type="Gene3D" id="3.30.200.20">
    <property type="entry name" value="Phosphorylase Kinase, domain 1"/>
    <property type="match status" value="1"/>
</dbReference>
<dbReference type="GO" id="GO:0005789">
    <property type="term" value="C:endoplasmic reticulum membrane"/>
    <property type="evidence" value="ECO:0007669"/>
    <property type="project" value="UniProtKB-SubCell"/>
</dbReference>
<dbReference type="CDD" id="cd00082">
    <property type="entry name" value="HisKA"/>
    <property type="match status" value="1"/>
</dbReference>
<evidence type="ECO:0000256" key="15">
    <source>
        <dbReference type="PROSITE-ProRule" id="PRU10141"/>
    </source>
</evidence>
<dbReference type="Proteomes" id="UP000327013">
    <property type="component" value="Unassembled WGS sequence"/>
</dbReference>
<dbReference type="InterPro" id="IPR017441">
    <property type="entry name" value="Protein_kinase_ATP_BS"/>
</dbReference>
<dbReference type="FunFam" id="1.10.510.10:FF:000499">
    <property type="entry name" value="Serine/threonine-protein kinase KIC1"/>
    <property type="match status" value="1"/>
</dbReference>
<feature type="region of interest" description="Disordered" evidence="16">
    <location>
        <begin position="1457"/>
        <end position="1497"/>
    </location>
</feature>
<feature type="region of interest" description="Disordered" evidence="16">
    <location>
        <begin position="477"/>
        <end position="510"/>
    </location>
</feature>
<feature type="domain" description="Protein kinase" evidence="17">
    <location>
        <begin position="19"/>
        <end position="269"/>
    </location>
</feature>
<keyword evidence="10 15" id="KW-0067">ATP-binding</keyword>
<dbReference type="PROSITE" id="PS50109">
    <property type="entry name" value="HIS_KIN"/>
    <property type="match status" value="1"/>
</dbReference>
<dbReference type="InterPro" id="IPR036890">
    <property type="entry name" value="HATPase_C_sf"/>
</dbReference>
<evidence type="ECO:0000259" key="18">
    <source>
        <dbReference type="PROSITE" id="PS50109"/>
    </source>
</evidence>
<dbReference type="OrthoDB" id="248923at2759"/>
<keyword evidence="6" id="KW-0808">Transferase</keyword>
<keyword evidence="11" id="KW-0675">Receptor</keyword>
<feature type="region of interest" description="Disordered" evidence="16">
    <location>
        <begin position="1760"/>
        <end position="1794"/>
    </location>
</feature>
<accession>A0A5N6KPQ4</accession>
<evidence type="ECO:0000259" key="19">
    <source>
        <dbReference type="PROSITE" id="PS50110"/>
    </source>
</evidence>
<evidence type="ECO:0000256" key="12">
    <source>
        <dbReference type="ARBA" id="ARBA00047899"/>
    </source>
</evidence>
<evidence type="ECO:0000256" key="2">
    <source>
        <dbReference type="ARBA" id="ARBA00008874"/>
    </source>
</evidence>
<feature type="compositionally biased region" description="Basic and acidic residues" evidence="16">
    <location>
        <begin position="638"/>
        <end position="650"/>
    </location>
</feature>
<dbReference type="InterPro" id="IPR003594">
    <property type="entry name" value="HATPase_dom"/>
</dbReference>
<dbReference type="Gene3D" id="1.10.287.130">
    <property type="match status" value="1"/>
</dbReference>
<dbReference type="FunFam" id="3.30.200.20:FF:000488">
    <property type="entry name" value="Related to severin kinase"/>
    <property type="match status" value="1"/>
</dbReference>
<comment type="caution">
    <text evidence="20">The sequence shown here is derived from an EMBL/GenBank/DDBJ whole genome shotgun (WGS) entry which is preliminary data.</text>
</comment>
<evidence type="ECO:0000256" key="13">
    <source>
        <dbReference type="ARBA" id="ARBA00048679"/>
    </source>
</evidence>
<evidence type="ECO:0000256" key="5">
    <source>
        <dbReference type="ARBA" id="ARBA00022553"/>
    </source>
</evidence>
<evidence type="ECO:0000256" key="11">
    <source>
        <dbReference type="ARBA" id="ARBA00023170"/>
    </source>
</evidence>
<dbReference type="SMART" id="SM00448">
    <property type="entry name" value="REC"/>
    <property type="match status" value="1"/>
</dbReference>
<dbReference type="GO" id="GO:0004674">
    <property type="term" value="F:protein serine/threonine kinase activity"/>
    <property type="evidence" value="ECO:0007669"/>
    <property type="project" value="UniProtKB-KW"/>
</dbReference>
<comment type="catalytic activity">
    <reaction evidence="12">
        <text>L-threonyl-[protein] + ATP = O-phospho-L-threonyl-[protein] + ADP + H(+)</text>
        <dbReference type="Rhea" id="RHEA:46608"/>
        <dbReference type="Rhea" id="RHEA-COMP:11060"/>
        <dbReference type="Rhea" id="RHEA-COMP:11605"/>
        <dbReference type="ChEBI" id="CHEBI:15378"/>
        <dbReference type="ChEBI" id="CHEBI:30013"/>
        <dbReference type="ChEBI" id="CHEBI:30616"/>
        <dbReference type="ChEBI" id="CHEBI:61977"/>
        <dbReference type="ChEBI" id="CHEBI:456216"/>
        <dbReference type="EC" id="2.7.11.1"/>
    </reaction>
</comment>
<dbReference type="GO" id="GO:0005524">
    <property type="term" value="F:ATP binding"/>
    <property type="evidence" value="ECO:0007669"/>
    <property type="project" value="UniProtKB-UniRule"/>
</dbReference>
<sequence>MLESTEELAKGAVDPETLYDRQQCIGGGSFGKVYKGVDRRTGQIVAIKVVEIEAANDDVRDIIEEISILAGLNSPYVTKYYGSFLKGSDLWIVMEFCSGGSCSDMMRPGLIAEEYIMIMIRELLLGLDYLHSDKKLHRDIKAANILLGANGQVKLADFGVSGQLTATMTKKNTFVGTPFWMAPEVIKQAGYDSKADIWSLGITAIELAMGEPPYSDIHPMKVLFLIPKSPPPRLEGNFSAAFKDFVSQCCRRDPRERPTARELLKHSFLRKARKPTYLTELIERHERWQARNGDDGTYEDDEVQYEQDHAPDGVEEDLWDFGTVRPTAGRGTGLRTMTDAAANARSLREPAVLGKTEAVPQTNGVENQQSTVKAPSSPGKGAIAGHVLGSPTPGFIAGRSPLAPLSPSRVPLPPSPAKAEQRAAGEARAVGMEMGRTAQHDFLQQAIARDMAALDISGSSASGQPQVEKPLPEIKTGAGAAAAGGAKSETMAGQGVGARGTSEQAAAPRATTQASVAAEAEMTALGSVVLPALQAAVARRAYNLGRLHQRSAESTDGEELERRRRRQVQAQDAIKGLVSKAGKLFTDMDQWDRWAPVGMGDEVGTFLEGFLEEILRSTVATSRAPAKTEAYSSSQGAKEGRRAPGAREAHEAVRRSAKQVGIDAPPAVWISKRTLPFGLLARPSAQCRRCQGEADPPSRAKVMHHVASAVPPRTLCGSSLPRAPCAMPRRPADPATAVPPAKCMPTRRGCWNLPGSKRKADAVEALAACPGLNAEMAELIGDTLCLAKPEPGLVLHKGDPGFDDFLATLYDSHEAYALALLNKLKQDLRTCPADDYWRILLRGITRITQSQMVWVTRRLKVDIDGATQLPSIGEPDSAFHCVAWYYDDHGNEGFGRNLRSETYTSPSAYMKFDKVFLLPTGLGPFCPDYSYASRLPVVADSYLGVPLFSDDSCIGHLALSFDKEGLRNRKLSWGFLEMVFRAFEDSVAERVIAETEPSNMPQPMPIVASDPAPTATNVFKPYAQSLSHELRTPMQGVVGMLDVMQTSLMEAQDSAPNKAEHILRRLHEDIEMTQDSCRRAVEAADNVVQAYDLNMGLPLNSPQSLVGATFPARQHGPGFQNLRKKSRDLANLRGAAPPNVRPFEYTLAAYSERQQGLQRAVQESEDLTAAYGMVSSRGREEAEHCWQNKSRLSSPQRDSDGLHHVHLPDLFEWVINESLKIGGRPKAAEAFEVEYGQVISATFQQSNNSMITKTIEWRVEPSVPDTIRVHERSLAKIVSCVFQNALKFTREGRIHIHARVLPGTQNINIIVSDSGPGIAPAFQKHLFEPFTREDFSITRDNEGLGLGLLVAKSLSHRLGGDLQLARSDRDGPLRGSDFEIEIPFTIDPSRPPSRAGHRSTATTVNKRRHSATSAADPLPAPKARKLSDEDTPGSSAYASAALSSPVDFNGKNPFAPSKGIIKISEPSPPMSPTIVPPSRDEHHASRTSSIDKSILPPVKRAVTPSSDLRTLNRNLATQYPLRILVAEDQPINRKLLVKMLTKLGYDPKTQIVEAYDGADALRRVVGARKHKGKSVDCCKGIVAANDGECNNKTGDSDAAALGPIDVILMDLWMPVMDGYEAAEQILSLYRSPIRPPQRRSNTEPANVSTAATLAGSTPAKIAAAELIARDRATGSASSLLPTPPMSSSASADIAEELGRAVGSLEEFPPIIMAVTADTTQDVENRALRAGMQGCMLKPFKLKELERLIIQGWTRRMNGMTAASGSSPAAFRATNGASEPGRERRATVADITASA</sequence>
<dbReference type="PROSITE" id="PS50110">
    <property type="entry name" value="RESPONSE_REGULATORY"/>
    <property type="match status" value="1"/>
</dbReference>
<keyword evidence="21" id="KW-1185">Reference proteome</keyword>
<dbReference type="InterPro" id="IPR003661">
    <property type="entry name" value="HisK_dim/P_dom"/>
</dbReference>
<feature type="region of interest" description="Disordered" evidence="16">
    <location>
        <begin position="550"/>
        <end position="569"/>
    </location>
</feature>
<evidence type="ECO:0000256" key="9">
    <source>
        <dbReference type="ARBA" id="ARBA00022824"/>
    </source>
</evidence>
<dbReference type="Gene3D" id="1.10.510.10">
    <property type="entry name" value="Transferase(Phosphotransferase) domain 1"/>
    <property type="match status" value="1"/>
</dbReference>
<evidence type="ECO:0000256" key="7">
    <source>
        <dbReference type="ARBA" id="ARBA00022741"/>
    </source>
</evidence>
<keyword evidence="9" id="KW-0256">Endoplasmic reticulum</keyword>
<dbReference type="SUPFAM" id="SSF52172">
    <property type="entry name" value="CheY-like"/>
    <property type="match status" value="2"/>
</dbReference>
<dbReference type="InterPro" id="IPR050629">
    <property type="entry name" value="STE20/SPS1-PAK"/>
</dbReference>
<feature type="binding site" evidence="15">
    <location>
        <position position="48"/>
    </location>
    <ligand>
        <name>ATP</name>
        <dbReference type="ChEBI" id="CHEBI:30616"/>
    </ligand>
</feature>
<evidence type="ECO:0000256" key="14">
    <source>
        <dbReference type="PROSITE-ProRule" id="PRU00169"/>
    </source>
</evidence>
<feature type="region of interest" description="Disordered" evidence="16">
    <location>
        <begin position="623"/>
        <end position="650"/>
    </location>
</feature>
<dbReference type="EC" id="2.7.11.1" evidence="3"/>
<feature type="region of interest" description="Disordered" evidence="16">
    <location>
        <begin position="1380"/>
        <end position="1436"/>
    </location>
</feature>
<keyword evidence="4" id="KW-0723">Serine/threonine-protein kinase</keyword>
<dbReference type="PROSITE" id="PS00107">
    <property type="entry name" value="PROTEIN_KINASE_ATP"/>
    <property type="match status" value="1"/>
</dbReference>
<dbReference type="CDD" id="cd06609">
    <property type="entry name" value="STKc_MST3_like"/>
    <property type="match status" value="1"/>
</dbReference>
<proteinExistence type="inferred from homology"/>
<dbReference type="PANTHER" id="PTHR48012:SF10">
    <property type="entry name" value="FI20177P1"/>
    <property type="match status" value="1"/>
</dbReference>
<evidence type="ECO:0000256" key="6">
    <source>
        <dbReference type="ARBA" id="ARBA00022679"/>
    </source>
</evidence>
<keyword evidence="5 14" id="KW-0597">Phosphoprotein</keyword>
<organism evidence="20 21">
    <name type="scientific">Carpinus fangiana</name>
    <dbReference type="NCBI Taxonomy" id="176857"/>
    <lineage>
        <taxon>Eukaryota</taxon>
        <taxon>Viridiplantae</taxon>
        <taxon>Streptophyta</taxon>
        <taxon>Embryophyta</taxon>
        <taxon>Tracheophyta</taxon>
        <taxon>Spermatophyta</taxon>
        <taxon>Magnoliopsida</taxon>
        <taxon>eudicotyledons</taxon>
        <taxon>Gunneridae</taxon>
        <taxon>Pentapetalae</taxon>
        <taxon>rosids</taxon>
        <taxon>fabids</taxon>
        <taxon>Fagales</taxon>
        <taxon>Betulaceae</taxon>
        <taxon>Carpinus</taxon>
    </lineage>
</organism>
<reference evidence="20 21" key="1">
    <citation type="submission" date="2019-06" db="EMBL/GenBank/DDBJ databases">
        <title>A chromosomal-level reference genome of Carpinus fangiana (Coryloideae, Betulaceae).</title>
        <authorList>
            <person name="Yang X."/>
            <person name="Wang Z."/>
            <person name="Zhang L."/>
            <person name="Hao G."/>
            <person name="Liu J."/>
            <person name="Yang Y."/>
        </authorList>
    </citation>
    <scope>NUCLEOTIDE SEQUENCE [LARGE SCALE GENOMIC DNA]</scope>
    <source>
        <strain evidence="20">Cfa_2016G</strain>
        <tissue evidence="20">Leaf</tissue>
    </source>
</reference>
<gene>
    <name evidence="20" type="ORF">FH972_021450</name>
</gene>